<evidence type="ECO:0000313" key="4">
    <source>
        <dbReference type="Proteomes" id="UP001054889"/>
    </source>
</evidence>
<dbReference type="PANTHER" id="PTHR26379:SF469">
    <property type="entry name" value="MAB1"/>
    <property type="match status" value="1"/>
</dbReference>
<name>A0AAV5CLK8_ELECO</name>
<dbReference type="EMBL" id="BQKI01000007">
    <property type="protein sequence ID" value="GJM99035.1"/>
    <property type="molecule type" value="Genomic_DNA"/>
</dbReference>
<evidence type="ECO:0000259" key="2">
    <source>
        <dbReference type="PROSITE" id="PS50097"/>
    </source>
</evidence>
<keyword evidence="4" id="KW-1185">Reference proteome</keyword>
<dbReference type="Pfam" id="PF00651">
    <property type="entry name" value="BTB"/>
    <property type="match status" value="1"/>
</dbReference>
<dbReference type="SMART" id="SM00225">
    <property type="entry name" value="BTB"/>
    <property type="match status" value="1"/>
</dbReference>
<dbReference type="GO" id="GO:0016567">
    <property type="term" value="P:protein ubiquitination"/>
    <property type="evidence" value="ECO:0007669"/>
    <property type="project" value="InterPro"/>
</dbReference>
<dbReference type="PANTHER" id="PTHR26379">
    <property type="entry name" value="BTB/POZ AND MATH DOMAIN-CONTAINING PROTEIN 1"/>
    <property type="match status" value="1"/>
</dbReference>
<evidence type="ECO:0000313" key="3">
    <source>
        <dbReference type="EMBL" id="GJM99035.1"/>
    </source>
</evidence>
<dbReference type="Gene3D" id="3.30.710.10">
    <property type="entry name" value="Potassium Channel Kv1.1, Chain A"/>
    <property type="match status" value="1"/>
</dbReference>
<proteinExistence type="predicted"/>
<dbReference type="InterPro" id="IPR011333">
    <property type="entry name" value="SKP1/BTB/POZ_sf"/>
</dbReference>
<gene>
    <name evidence="3" type="primary">ga16095</name>
    <name evidence="3" type="ORF">PR202_ga16095</name>
</gene>
<dbReference type="PROSITE" id="PS50097">
    <property type="entry name" value="BTB"/>
    <property type="match status" value="1"/>
</dbReference>
<protein>
    <recommendedName>
        <fullName evidence="2">BTB domain-containing protein</fullName>
    </recommendedName>
</protein>
<reference evidence="3" key="2">
    <citation type="submission" date="2021-12" db="EMBL/GenBank/DDBJ databases">
        <title>Resequencing data analysis of finger millet.</title>
        <authorList>
            <person name="Hatakeyama M."/>
            <person name="Aluri S."/>
            <person name="Balachadran M.T."/>
            <person name="Sivarajan S.R."/>
            <person name="Poveda L."/>
            <person name="Shimizu-Inatsugi R."/>
            <person name="Schlapbach R."/>
            <person name="Sreeman S.M."/>
            <person name="Shimizu K.K."/>
        </authorList>
    </citation>
    <scope>NUCLEOTIDE SEQUENCE</scope>
</reference>
<dbReference type="SUPFAM" id="SSF54695">
    <property type="entry name" value="POZ domain"/>
    <property type="match status" value="1"/>
</dbReference>
<organism evidence="3 4">
    <name type="scientific">Eleusine coracana subsp. coracana</name>
    <dbReference type="NCBI Taxonomy" id="191504"/>
    <lineage>
        <taxon>Eukaryota</taxon>
        <taxon>Viridiplantae</taxon>
        <taxon>Streptophyta</taxon>
        <taxon>Embryophyta</taxon>
        <taxon>Tracheophyta</taxon>
        <taxon>Spermatophyta</taxon>
        <taxon>Magnoliopsida</taxon>
        <taxon>Liliopsida</taxon>
        <taxon>Poales</taxon>
        <taxon>Poaceae</taxon>
        <taxon>PACMAD clade</taxon>
        <taxon>Chloridoideae</taxon>
        <taxon>Cynodonteae</taxon>
        <taxon>Eleusininae</taxon>
        <taxon>Eleusine</taxon>
    </lineage>
</organism>
<comment type="pathway">
    <text evidence="1">Protein modification; protein ubiquitination.</text>
</comment>
<reference evidence="3" key="1">
    <citation type="journal article" date="2018" name="DNA Res.">
        <title>Multiple hybrid de novo genome assembly of finger millet, an orphan allotetraploid crop.</title>
        <authorList>
            <person name="Hatakeyama M."/>
            <person name="Aluri S."/>
            <person name="Balachadran M.T."/>
            <person name="Sivarajan S.R."/>
            <person name="Patrignani A."/>
            <person name="Gruter S."/>
            <person name="Poveda L."/>
            <person name="Shimizu-Inatsugi R."/>
            <person name="Baeten J."/>
            <person name="Francoijs K.J."/>
            <person name="Nataraja K.N."/>
            <person name="Reddy Y.A.N."/>
            <person name="Phadnis S."/>
            <person name="Ravikumar R.L."/>
            <person name="Schlapbach R."/>
            <person name="Sreeman S.M."/>
            <person name="Shimizu K.K."/>
        </authorList>
    </citation>
    <scope>NUCLEOTIDE SEQUENCE</scope>
</reference>
<accession>A0AAV5CLK8</accession>
<dbReference type="InterPro" id="IPR045005">
    <property type="entry name" value="BPM1-6"/>
</dbReference>
<dbReference type="InterPro" id="IPR000210">
    <property type="entry name" value="BTB/POZ_dom"/>
</dbReference>
<feature type="domain" description="BTB" evidence="2">
    <location>
        <begin position="161"/>
        <end position="230"/>
    </location>
</feature>
<dbReference type="Proteomes" id="UP001054889">
    <property type="component" value="Unassembled WGS sequence"/>
</dbReference>
<evidence type="ECO:0000256" key="1">
    <source>
        <dbReference type="ARBA" id="ARBA00004906"/>
    </source>
</evidence>
<sequence>MAAGDSCDMFSPRDVRYFHFLVNHTATKNLAAGESVGKSGVFVPGFRWTARCWPNFVHGGVTVVKLSLLVTRTANHRNAMAPNKVVVTHIELRDRKGMLELARGDCVGGTSLYATRDAVDKDCVVDDHFIALCTVAILDWPPVETPLTYVGNDILDMQGLTDVSFKVEGEGEIIRAHRLVLAARSPVFKAELFGEMVESRASCITIQDMRARTFNLMLAYIYKNALPIIAAPDDDGGSAILELQHLFVAADRYGLDRLRQICDKALCARITKETVLLITLSSSPSALISLMLLKISRRLEQLTSTCA</sequence>
<dbReference type="AlphaFoldDB" id="A0AAV5CLK8"/>
<comment type="caution">
    <text evidence="3">The sequence shown here is derived from an EMBL/GenBank/DDBJ whole genome shotgun (WGS) entry which is preliminary data.</text>
</comment>